<name>A0AAW2GSJ2_9HYME</name>
<sequence>MKTYLILFIHIFKIKNNNNKTKKNRPITGLCCNLDYFCDLKNYCKFITVTSVMSDAVCIACLLFIKQSLQNII</sequence>
<keyword evidence="2" id="KW-1185">Reference proteome</keyword>
<dbReference type="AlphaFoldDB" id="A0AAW2GSJ2"/>
<comment type="caution">
    <text evidence="1">The sequence shown here is derived from an EMBL/GenBank/DDBJ whole genome shotgun (WGS) entry which is preliminary data.</text>
</comment>
<gene>
    <name evidence="1" type="ORF">PUN28_002043</name>
</gene>
<protein>
    <submittedName>
        <fullName evidence="1">Uncharacterized protein</fullName>
    </submittedName>
</protein>
<evidence type="ECO:0000313" key="2">
    <source>
        <dbReference type="Proteomes" id="UP001430953"/>
    </source>
</evidence>
<dbReference type="EMBL" id="JADYXP020000002">
    <property type="protein sequence ID" value="KAL0130168.1"/>
    <property type="molecule type" value="Genomic_DNA"/>
</dbReference>
<dbReference type="Proteomes" id="UP001430953">
    <property type="component" value="Unassembled WGS sequence"/>
</dbReference>
<organism evidence="1 2">
    <name type="scientific">Cardiocondyla obscurior</name>
    <dbReference type="NCBI Taxonomy" id="286306"/>
    <lineage>
        <taxon>Eukaryota</taxon>
        <taxon>Metazoa</taxon>
        <taxon>Ecdysozoa</taxon>
        <taxon>Arthropoda</taxon>
        <taxon>Hexapoda</taxon>
        <taxon>Insecta</taxon>
        <taxon>Pterygota</taxon>
        <taxon>Neoptera</taxon>
        <taxon>Endopterygota</taxon>
        <taxon>Hymenoptera</taxon>
        <taxon>Apocrita</taxon>
        <taxon>Aculeata</taxon>
        <taxon>Formicoidea</taxon>
        <taxon>Formicidae</taxon>
        <taxon>Myrmicinae</taxon>
        <taxon>Cardiocondyla</taxon>
    </lineage>
</organism>
<evidence type="ECO:0000313" key="1">
    <source>
        <dbReference type="EMBL" id="KAL0130168.1"/>
    </source>
</evidence>
<reference evidence="1 2" key="1">
    <citation type="submission" date="2023-03" db="EMBL/GenBank/DDBJ databases">
        <title>High recombination rates correlate with genetic variation in Cardiocondyla obscurior ants.</title>
        <authorList>
            <person name="Errbii M."/>
        </authorList>
    </citation>
    <scope>NUCLEOTIDE SEQUENCE [LARGE SCALE GENOMIC DNA]</scope>
    <source>
        <strain evidence="1">Alpha-2009</strain>
        <tissue evidence="1">Whole body</tissue>
    </source>
</reference>
<accession>A0AAW2GSJ2</accession>
<proteinExistence type="predicted"/>